<dbReference type="Proteomes" id="UP000466431">
    <property type="component" value="Chromosome"/>
</dbReference>
<dbReference type="GO" id="GO:0005524">
    <property type="term" value="F:ATP binding"/>
    <property type="evidence" value="ECO:0007669"/>
    <property type="project" value="UniProtKB-UniRule"/>
</dbReference>
<dbReference type="InterPro" id="IPR011761">
    <property type="entry name" value="ATP-grasp"/>
</dbReference>
<dbReference type="GO" id="GO:0046872">
    <property type="term" value="F:metal ion binding"/>
    <property type="evidence" value="ECO:0007669"/>
    <property type="project" value="UniProtKB-KW"/>
</dbReference>
<dbReference type="EC" id="6.3.2.4" evidence="12"/>
<dbReference type="EMBL" id="AP022591">
    <property type="protein sequence ID" value="BBY43333.1"/>
    <property type="molecule type" value="Genomic_DNA"/>
</dbReference>
<keyword evidence="11 12" id="KW-0961">Cell wall biogenesis/degradation</keyword>
<dbReference type="InterPro" id="IPR016185">
    <property type="entry name" value="PreATP-grasp_dom_sf"/>
</dbReference>
<keyword evidence="7 15" id="KW-0460">Magnesium</keyword>
<dbReference type="InterPro" id="IPR011127">
    <property type="entry name" value="Dala_Dala_lig_N"/>
</dbReference>
<evidence type="ECO:0000256" key="13">
    <source>
        <dbReference type="PIRSR" id="PIRSR039102-1"/>
    </source>
</evidence>
<keyword evidence="5 14" id="KW-0547">Nucleotide-binding</keyword>
<feature type="binding site" evidence="14">
    <location>
        <begin position="340"/>
        <end position="341"/>
    </location>
    <ligand>
        <name>ATP</name>
        <dbReference type="ChEBI" id="CHEBI:30616"/>
    </ligand>
</feature>
<feature type="domain" description="ATP-grasp" evidence="17">
    <location>
        <begin position="167"/>
        <end position="374"/>
    </location>
</feature>
<keyword evidence="19" id="KW-1185">Reference proteome</keyword>
<dbReference type="GO" id="GO:0008716">
    <property type="term" value="F:D-alanine-D-alanine ligase activity"/>
    <property type="evidence" value="ECO:0007669"/>
    <property type="project" value="UniProtKB-UniRule"/>
</dbReference>
<feature type="binding site" evidence="15">
    <location>
        <position position="343"/>
    </location>
    <ligand>
        <name>Mg(2+)</name>
        <dbReference type="ChEBI" id="CHEBI:18420"/>
        <label>2</label>
    </ligand>
</feature>
<dbReference type="PANTHER" id="PTHR23132">
    <property type="entry name" value="D-ALANINE--D-ALANINE LIGASE"/>
    <property type="match status" value="1"/>
</dbReference>
<dbReference type="UniPathway" id="UPA00219"/>
<dbReference type="Gene3D" id="3.30.1490.20">
    <property type="entry name" value="ATP-grasp fold, A domain"/>
    <property type="match status" value="1"/>
</dbReference>
<comment type="similarity">
    <text evidence="2 12">Belongs to the D-alanine--D-alanine ligase family.</text>
</comment>
<keyword evidence="12" id="KW-0963">Cytoplasm</keyword>
<evidence type="ECO:0000256" key="7">
    <source>
        <dbReference type="ARBA" id="ARBA00022842"/>
    </source>
</evidence>
<feature type="binding site" evidence="14">
    <location>
        <position position="163"/>
    </location>
    <ligand>
        <name>ATP</name>
        <dbReference type="ChEBI" id="CHEBI:30616"/>
    </ligand>
</feature>
<feature type="binding site" evidence="14">
    <location>
        <begin position="211"/>
        <end position="212"/>
    </location>
    <ligand>
        <name>ATP</name>
        <dbReference type="ChEBI" id="CHEBI:30616"/>
    </ligand>
</feature>
<dbReference type="InterPro" id="IPR005905">
    <property type="entry name" value="D_ala_D_ala"/>
</dbReference>
<dbReference type="InterPro" id="IPR013815">
    <property type="entry name" value="ATP_grasp_subdomain_1"/>
</dbReference>
<gene>
    <name evidence="12 18" type="primary">ddl</name>
    <name evidence="18" type="ORF">MCEL_16280</name>
</gene>
<comment type="catalytic activity">
    <reaction evidence="12">
        <text>2 D-alanine + ATP = D-alanyl-D-alanine + ADP + phosphate + H(+)</text>
        <dbReference type="Rhea" id="RHEA:11224"/>
        <dbReference type="ChEBI" id="CHEBI:15378"/>
        <dbReference type="ChEBI" id="CHEBI:30616"/>
        <dbReference type="ChEBI" id="CHEBI:43474"/>
        <dbReference type="ChEBI" id="CHEBI:57416"/>
        <dbReference type="ChEBI" id="CHEBI:57822"/>
        <dbReference type="ChEBI" id="CHEBI:456216"/>
        <dbReference type="EC" id="6.3.2.4"/>
    </reaction>
</comment>
<comment type="cofactor">
    <cofactor evidence="15">
        <name>Mg(2+)</name>
        <dbReference type="ChEBI" id="CHEBI:18420"/>
    </cofactor>
    <cofactor evidence="15">
        <name>Mn(2+)</name>
        <dbReference type="ChEBI" id="CHEBI:29035"/>
    </cofactor>
    <text evidence="15">Binds 2 magnesium or manganese ions per subunit.</text>
</comment>
<dbReference type="Gene3D" id="3.30.470.20">
    <property type="entry name" value="ATP-grasp fold, B domain"/>
    <property type="match status" value="1"/>
</dbReference>
<keyword evidence="4 15" id="KW-0479">Metal-binding</keyword>
<dbReference type="SUPFAM" id="SSF52440">
    <property type="entry name" value="PreATP-grasp domain"/>
    <property type="match status" value="1"/>
</dbReference>
<keyword evidence="6 16" id="KW-0067">ATP-binding</keyword>
<dbReference type="PANTHER" id="PTHR23132:SF25">
    <property type="entry name" value="D-ALANINE--D-ALANINE LIGASE A"/>
    <property type="match status" value="1"/>
</dbReference>
<feature type="binding site" evidence="15">
    <location>
        <position position="329"/>
    </location>
    <ligand>
        <name>Mg(2+)</name>
        <dbReference type="ChEBI" id="CHEBI:18420"/>
        <label>1</label>
    </ligand>
</feature>
<evidence type="ECO:0000313" key="18">
    <source>
        <dbReference type="EMBL" id="BBY43333.1"/>
    </source>
</evidence>
<protein>
    <recommendedName>
        <fullName evidence="12">D-alanine--D-alanine ligase</fullName>
        <ecNumber evidence="12">6.3.2.4</ecNumber>
    </recommendedName>
    <alternativeName>
        <fullName evidence="12">D-Ala-D-Ala ligase</fullName>
    </alternativeName>
    <alternativeName>
        <fullName evidence="12">D-alanylalanine synthetase</fullName>
    </alternativeName>
</protein>
<evidence type="ECO:0000256" key="1">
    <source>
        <dbReference type="ARBA" id="ARBA00001936"/>
    </source>
</evidence>
<dbReference type="NCBIfam" id="NF002528">
    <property type="entry name" value="PRK01966.1-4"/>
    <property type="match status" value="1"/>
</dbReference>
<evidence type="ECO:0000256" key="4">
    <source>
        <dbReference type="ARBA" id="ARBA00022723"/>
    </source>
</evidence>
<feature type="active site" evidence="13">
    <location>
        <position position="34"/>
    </location>
</feature>
<feature type="binding site" evidence="14">
    <location>
        <begin position="241"/>
        <end position="248"/>
    </location>
    <ligand>
        <name>ATP</name>
        <dbReference type="ChEBI" id="CHEBI:30616"/>
    </ligand>
</feature>
<dbReference type="Pfam" id="PF07478">
    <property type="entry name" value="Dala_Dala_lig_C"/>
    <property type="match status" value="1"/>
</dbReference>
<feature type="binding site" evidence="15">
    <location>
        <position position="341"/>
    </location>
    <ligand>
        <name>Mg(2+)</name>
        <dbReference type="ChEBI" id="CHEBI:18420"/>
        <label>1</label>
    </ligand>
</feature>
<feature type="binding site" evidence="15">
    <location>
        <position position="341"/>
    </location>
    <ligand>
        <name>Mg(2+)</name>
        <dbReference type="ChEBI" id="CHEBI:18420"/>
        <label>2</label>
    </ligand>
</feature>
<keyword evidence="10 15" id="KW-0464">Manganese</keyword>
<evidence type="ECO:0000256" key="3">
    <source>
        <dbReference type="ARBA" id="ARBA00022598"/>
    </source>
</evidence>
<comment type="pathway">
    <text evidence="12">Cell wall biogenesis; peptidoglycan biosynthesis.</text>
</comment>
<dbReference type="InterPro" id="IPR000291">
    <property type="entry name" value="D-Ala_lig_Van_CS"/>
</dbReference>
<dbReference type="NCBIfam" id="NF002378">
    <property type="entry name" value="PRK01372.1"/>
    <property type="match status" value="1"/>
</dbReference>
<feature type="binding site" evidence="14">
    <location>
        <begin position="203"/>
        <end position="205"/>
    </location>
    <ligand>
        <name>ATP</name>
        <dbReference type="ChEBI" id="CHEBI:30616"/>
    </ligand>
</feature>
<evidence type="ECO:0000256" key="10">
    <source>
        <dbReference type="ARBA" id="ARBA00023211"/>
    </source>
</evidence>
<evidence type="ECO:0000256" key="5">
    <source>
        <dbReference type="ARBA" id="ARBA00022741"/>
    </source>
</evidence>
<reference evidence="18 19" key="1">
    <citation type="journal article" date="2019" name="Emerg. Microbes Infect.">
        <title>Comprehensive subspecies identification of 175 nontuberculous mycobacteria species based on 7547 genomic profiles.</title>
        <authorList>
            <person name="Matsumoto Y."/>
            <person name="Kinjo T."/>
            <person name="Motooka D."/>
            <person name="Nabeya D."/>
            <person name="Jung N."/>
            <person name="Uechi K."/>
            <person name="Horii T."/>
            <person name="Iida T."/>
            <person name="Fujita J."/>
            <person name="Nakamura S."/>
        </authorList>
    </citation>
    <scope>NUCLEOTIDE SEQUENCE [LARGE SCALE GENOMIC DNA]</scope>
    <source>
        <strain evidence="18 19">JCM 18439</strain>
    </source>
</reference>
<accession>A0A7I7RFV3</accession>
<dbReference type="SUPFAM" id="SSF56059">
    <property type="entry name" value="Glutathione synthetase ATP-binding domain-like"/>
    <property type="match status" value="1"/>
</dbReference>
<dbReference type="GO" id="GO:0008360">
    <property type="term" value="P:regulation of cell shape"/>
    <property type="evidence" value="ECO:0007669"/>
    <property type="project" value="UniProtKB-KW"/>
</dbReference>
<organism evidence="18 19">
    <name type="scientific">Mycolicibacterium celeriflavum</name>
    <name type="common">Mycobacterium celeriflavum</name>
    <dbReference type="NCBI Taxonomy" id="1249101"/>
    <lineage>
        <taxon>Bacteria</taxon>
        <taxon>Bacillati</taxon>
        <taxon>Actinomycetota</taxon>
        <taxon>Actinomycetes</taxon>
        <taxon>Mycobacteriales</taxon>
        <taxon>Mycobacteriaceae</taxon>
        <taxon>Mycolicibacterium</taxon>
    </lineage>
</organism>
<dbReference type="PROSITE" id="PS00843">
    <property type="entry name" value="DALA_DALA_LIGASE_1"/>
    <property type="match status" value="1"/>
</dbReference>
<dbReference type="PROSITE" id="PS50975">
    <property type="entry name" value="ATP_GRASP"/>
    <property type="match status" value="1"/>
</dbReference>
<keyword evidence="9 12" id="KW-0573">Peptidoglycan synthesis</keyword>
<evidence type="ECO:0000256" key="12">
    <source>
        <dbReference type="HAMAP-Rule" id="MF_00047"/>
    </source>
</evidence>
<dbReference type="AlphaFoldDB" id="A0A7I7RFV3"/>
<sequence>MTARHDPGTARPVPSGRSSGRVRVAVVYGGRSSEHAISCVSAGSILRNLDPARFDVVAVGITPDGAWVLTNAEPDTLAINDGRLPEVTAASGTELALAADPRRRGQLLSLGRGAGELLAAVDVVFPVLHGPYGEDGTIQGLLELAGVPYVGAGVLASAAAMDKEFTKKLLAAAGLPIGDQEVLRPGRDTLSLDARERLGLPVFVKPARGGSSIGVSRVTAWDQLPPAIEAARRHDPKVIVEAAVPGRELECGVLEFPDGRVEASTVGEIRVAGVRGREDGFYDFATKYLEDAAELDVPAKVDDDVADAVRRLAIAAFDAIDCQGLARVDFFLTEDGPVINEVNTMPGFTTISMYPRMWAASGVDYPTLLATMVDTALKRGTGLR</sequence>
<keyword evidence="8 12" id="KW-0133">Cell shape</keyword>
<evidence type="ECO:0000256" key="8">
    <source>
        <dbReference type="ARBA" id="ARBA00022960"/>
    </source>
</evidence>
<proteinExistence type="inferred from homology"/>
<feature type="active site" evidence="13">
    <location>
        <position position="352"/>
    </location>
</feature>
<dbReference type="PIRSF" id="PIRSF039102">
    <property type="entry name" value="Ddl/VanB"/>
    <property type="match status" value="1"/>
</dbReference>
<name>A0A7I7RFV3_MYCCF</name>
<evidence type="ECO:0000256" key="11">
    <source>
        <dbReference type="ARBA" id="ARBA00023316"/>
    </source>
</evidence>
<evidence type="ECO:0000256" key="15">
    <source>
        <dbReference type="PIRSR" id="PIRSR039102-3"/>
    </source>
</evidence>
<evidence type="ECO:0000256" key="16">
    <source>
        <dbReference type="PROSITE-ProRule" id="PRU00409"/>
    </source>
</evidence>
<evidence type="ECO:0000256" key="6">
    <source>
        <dbReference type="ARBA" id="ARBA00022840"/>
    </source>
</evidence>
<comment type="cofactor">
    <cofactor evidence="1">
        <name>Mn(2+)</name>
        <dbReference type="ChEBI" id="CHEBI:29035"/>
    </cofactor>
</comment>
<feature type="active site" evidence="13">
    <location>
        <position position="211"/>
    </location>
</feature>
<comment type="subcellular location">
    <subcellularLocation>
        <location evidence="12">Cytoplasm</location>
    </subcellularLocation>
</comment>
<evidence type="ECO:0000256" key="14">
    <source>
        <dbReference type="PIRSR" id="PIRSR039102-2"/>
    </source>
</evidence>
<dbReference type="Pfam" id="PF01820">
    <property type="entry name" value="Dala_Dala_lig_N"/>
    <property type="match status" value="1"/>
</dbReference>
<comment type="function">
    <text evidence="12">Cell wall formation.</text>
</comment>
<evidence type="ECO:0000256" key="2">
    <source>
        <dbReference type="ARBA" id="ARBA00010871"/>
    </source>
</evidence>
<dbReference type="GO" id="GO:0009252">
    <property type="term" value="P:peptidoglycan biosynthetic process"/>
    <property type="evidence" value="ECO:0007669"/>
    <property type="project" value="UniProtKB-UniRule"/>
</dbReference>
<dbReference type="Gene3D" id="3.40.50.20">
    <property type="match status" value="1"/>
</dbReference>
<dbReference type="InterPro" id="IPR011095">
    <property type="entry name" value="Dala_Dala_lig_C"/>
</dbReference>
<dbReference type="KEGG" id="mcee:MCEL_16280"/>
<evidence type="ECO:0000259" key="17">
    <source>
        <dbReference type="PROSITE" id="PS50975"/>
    </source>
</evidence>
<dbReference type="GO" id="GO:0005829">
    <property type="term" value="C:cytosol"/>
    <property type="evidence" value="ECO:0007669"/>
    <property type="project" value="TreeGrafter"/>
</dbReference>
<evidence type="ECO:0000313" key="19">
    <source>
        <dbReference type="Proteomes" id="UP000466431"/>
    </source>
</evidence>
<dbReference type="GO" id="GO:0071555">
    <property type="term" value="P:cell wall organization"/>
    <property type="evidence" value="ECO:0007669"/>
    <property type="project" value="UniProtKB-KW"/>
</dbReference>
<dbReference type="NCBIfam" id="TIGR01205">
    <property type="entry name" value="D_ala_D_alaTIGR"/>
    <property type="match status" value="1"/>
</dbReference>
<keyword evidence="3 12" id="KW-0436">Ligase</keyword>
<evidence type="ECO:0000256" key="9">
    <source>
        <dbReference type="ARBA" id="ARBA00022984"/>
    </source>
</evidence>
<dbReference type="HAMAP" id="MF_00047">
    <property type="entry name" value="Dala_Dala_lig"/>
    <property type="match status" value="1"/>
</dbReference>
<dbReference type="FunFam" id="3.30.470.20:FF:000008">
    <property type="entry name" value="D-alanine--D-alanine ligase"/>
    <property type="match status" value="1"/>
</dbReference>
<dbReference type="PROSITE" id="PS00844">
    <property type="entry name" value="DALA_DALA_LIGASE_2"/>
    <property type="match status" value="1"/>
</dbReference>